<keyword evidence="6 9" id="KW-0520">NAD</keyword>
<feature type="binding site" evidence="9">
    <location>
        <position position="142"/>
    </location>
    <ligand>
        <name>NAD(+)</name>
        <dbReference type="ChEBI" id="CHEBI:57540"/>
    </ligand>
</feature>
<feature type="binding site" evidence="9">
    <location>
        <position position="253"/>
    </location>
    <ligand>
        <name>Zn(2+)</name>
        <dbReference type="ChEBI" id="CHEBI:29105"/>
    </ligand>
</feature>
<dbReference type="InterPro" id="IPR030963">
    <property type="entry name" value="DHQ_synth_fam"/>
</dbReference>
<keyword evidence="8 9" id="KW-0170">Cobalt</keyword>
<keyword evidence="4 9" id="KW-0547">Nucleotide-binding</keyword>
<evidence type="ECO:0000256" key="9">
    <source>
        <dbReference type="HAMAP-Rule" id="MF_00110"/>
    </source>
</evidence>
<comment type="cofactor">
    <cofactor evidence="1 9">
        <name>NAD(+)</name>
        <dbReference type="ChEBI" id="CHEBI:57540"/>
    </cofactor>
</comment>
<dbReference type="SUPFAM" id="SSF56796">
    <property type="entry name" value="Dehydroquinate synthase-like"/>
    <property type="match status" value="1"/>
</dbReference>
<dbReference type="InterPro" id="IPR050071">
    <property type="entry name" value="Dehydroquinate_synthase"/>
</dbReference>
<proteinExistence type="inferred from homology"/>
<evidence type="ECO:0000256" key="3">
    <source>
        <dbReference type="ARBA" id="ARBA00022723"/>
    </source>
</evidence>
<evidence type="ECO:0000256" key="7">
    <source>
        <dbReference type="ARBA" id="ARBA00023239"/>
    </source>
</evidence>
<dbReference type="Proteomes" id="UP001059295">
    <property type="component" value="Chromosome"/>
</dbReference>
<keyword evidence="5 9" id="KW-0862">Zinc</keyword>
<keyword evidence="14" id="KW-1185">Reference proteome</keyword>
<evidence type="ECO:0000256" key="6">
    <source>
        <dbReference type="ARBA" id="ARBA00023027"/>
    </source>
</evidence>
<comment type="subcellular location">
    <subcellularLocation>
        <location evidence="9">Cytoplasm</location>
    </subcellularLocation>
</comment>
<evidence type="ECO:0000256" key="4">
    <source>
        <dbReference type="ARBA" id="ARBA00022741"/>
    </source>
</evidence>
<organism evidence="13 14">
    <name type="scientific">Alistipes ihumii AP11</name>
    <dbReference type="NCBI Taxonomy" id="1211813"/>
    <lineage>
        <taxon>Bacteria</taxon>
        <taxon>Pseudomonadati</taxon>
        <taxon>Bacteroidota</taxon>
        <taxon>Bacteroidia</taxon>
        <taxon>Bacteroidales</taxon>
        <taxon>Rikenellaceae</taxon>
        <taxon>Alistipes</taxon>
    </lineage>
</organism>
<dbReference type="EC" id="4.2.3.4" evidence="9 10"/>
<sequence length="346" mass="37988">MKQVIEVGRGADAPSRVVIGDAINSLENYLPSGRKVVIVTDPNVHRLYKEIINRYDYCLIGLGEPNKTLGTAGKLYGELLARGADRSTFLVGFGGGIVTDVTGFVASTYMRGLRFGFVATTLLAQVDASVGGKNGVNYEGYKNMVGTFNQPDFVLCDPAMLDTLPEREFRAGLAEIVKAGLIADRELFGLFESHSLEEFRRDRALLGEAVMRAVKVKAHIVERDERESDERRKLNLGHTFAHAIEKCSRDFLHGEAVAIGTVMIARLSERLGTVTAEEAARVRSVFEGMGLPVATGIELPRLIAALKHDKKKEARSVAFVLMRGIGDCEIRPMTFDEIDRTADLLK</sequence>
<evidence type="ECO:0000256" key="1">
    <source>
        <dbReference type="ARBA" id="ARBA00001911"/>
    </source>
</evidence>
<dbReference type="Gene3D" id="1.20.1090.10">
    <property type="entry name" value="Dehydroquinate synthase-like - alpha domain"/>
    <property type="match status" value="1"/>
</dbReference>
<comment type="cofactor">
    <cofactor evidence="9">
        <name>Co(2+)</name>
        <dbReference type="ChEBI" id="CHEBI:48828"/>
    </cofactor>
    <cofactor evidence="9">
        <name>Zn(2+)</name>
        <dbReference type="ChEBI" id="CHEBI:29105"/>
    </cofactor>
    <text evidence="9">Binds 1 divalent metal cation per subunit. Can use either Co(2+) or Zn(2+).</text>
</comment>
<dbReference type="PIRSF" id="PIRSF001455">
    <property type="entry name" value="DHQ_synth"/>
    <property type="match status" value="1"/>
</dbReference>
<feature type="binding site" evidence="9">
    <location>
        <position position="133"/>
    </location>
    <ligand>
        <name>NAD(+)</name>
        <dbReference type="ChEBI" id="CHEBI:57540"/>
    </ligand>
</feature>
<reference evidence="13" key="1">
    <citation type="journal article" date="2022" name="Cell">
        <title>Design, construction, and in vivo augmentation of a complex gut microbiome.</title>
        <authorList>
            <person name="Cheng A.G."/>
            <person name="Ho P.Y."/>
            <person name="Aranda-Diaz A."/>
            <person name="Jain S."/>
            <person name="Yu F.B."/>
            <person name="Meng X."/>
            <person name="Wang M."/>
            <person name="Iakiviak M."/>
            <person name="Nagashima K."/>
            <person name="Zhao A."/>
            <person name="Murugkar P."/>
            <person name="Patil A."/>
            <person name="Atabakhsh K."/>
            <person name="Weakley A."/>
            <person name="Yan J."/>
            <person name="Brumbaugh A.R."/>
            <person name="Higginbottom S."/>
            <person name="Dimas A."/>
            <person name="Shiver A.L."/>
            <person name="Deutschbauer A."/>
            <person name="Neff N."/>
            <person name="Sonnenburg J.L."/>
            <person name="Huang K.C."/>
            <person name="Fischbach M.A."/>
        </authorList>
    </citation>
    <scope>NUCLEOTIDE SEQUENCE</scope>
    <source>
        <strain evidence="13">AP11</strain>
    </source>
</reference>
<dbReference type="NCBIfam" id="TIGR01357">
    <property type="entry name" value="aroB"/>
    <property type="match status" value="1"/>
</dbReference>
<keyword evidence="7 9" id="KW-0456">Lyase</keyword>
<evidence type="ECO:0000259" key="11">
    <source>
        <dbReference type="Pfam" id="PF01761"/>
    </source>
</evidence>
<dbReference type="InterPro" id="IPR016037">
    <property type="entry name" value="DHQ_synth_AroB"/>
</dbReference>
<dbReference type="EMBL" id="CP102294">
    <property type="protein sequence ID" value="UWN56767.1"/>
    <property type="molecule type" value="Genomic_DNA"/>
</dbReference>
<feature type="binding site" evidence="9">
    <location>
        <position position="238"/>
    </location>
    <ligand>
        <name>Zn(2+)</name>
        <dbReference type="ChEBI" id="CHEBI:29105"/>
    </ligand>
</feature>
<dbReference type="GO" id="GO:0003856">
    <property type="term" value="F:3-dehydroquinate synthase activity"/>
    <property type="evidence" value="ECO:0007669"/>
    <property type="project" value="UniProtKB-EC"/>
</dbReference>
<evidence type="ECO:0000256" key="10">
    <source>
        <dbReference type="NCBIfam" id="TIGR01357"/>
    </source>
</evidence>
<evidence type="ECO:0000259" key="12">
    <source>
        <dbReference type="Pfam" id="PF24621"/>
    </source>
</evidence>
<comment type="catalytic activity">
    <reaction evidence="9">
        <text>7-phospho-2-dehydro-3-deoxy-D-arabino-heptonate = 3-dehydroquinate + phosphate</text>
        <dbReference type="Rhea" id="RHEA:21968"/>
        <dbReference type="ChEBI" id="CHEBI:32364"/>
        <dbReference type="ChEBI" id="CHEBI:43474"/>
        <dbReference type="ChEBI" id="CHEBI:58394"/>
        <dbReference type="EC" id="4.2.3.4"/>
    </reaction>
</comment>
<keyword evidence="9" id="KW-0028">Amino-acid biosynthesis</keyword>
<dbReference type="InterPro" id="IPR056179">
    <property type="entry name" value="DHQS_C"/>
</dbReference>
<evidence type="ECO:0000313" key="14">
    <source>
        <dbReference type="Proteomes" id="UP001059295"/>
    </source>
</evidence>
<comment type="function">
    <text evidence="2 9">Catalyzes the conversion of 3-deoxy-D-arabino-heptulosonate 7-phosphate (DAHP) to dehydroquinate (DHQ).</text>
</comment>
<accession>A0ABY5UXW7</accession>
<dbReference type="PANTHER" id="PTHR43622:SF1">
    <property type="entry name" value="3-DEHYDROQUINATE SYNTHASE"/>
    <property type="match status" value="1"/>
</dbReference>
<dbReference type="GeneID" id="82891852"/>
<comment type="caution">
    <text evidence="9">Lacks conserved residue(s) required for the propagation of feature annotation.</text>
</comment>
<keyword evidence="9" id="KW-0057">Aromatic amino acid biosynthesis</keyword>
<dbReference type="InterPro" id="IPR030960">
    <property type="entry name" value="DHQS/DOIS_N"/>
</dbReference>
<dbReference type="PANTHER" id="PTHR43622">
    <property type="entry name" value="3-DEHYDROQUINATE SYNTHASE"/>
    <property type="match status" value="1"/>
</dbReference>
<feature type="binding site" evidence="9">
    <location>
        <position position="175"/>
    </location>
    <ligand>
        <name>Zn(2+)</name>
        <dbReference type="ChEBI" id="CHEBI:29105"/>
    </ligand>
</feature>
<evidence type="ECO:0000256" key="8">
    <source>
        <dbReference type="ARBA" id="ARBA00023285"/>
    </source>
</evidence>
<keyword evidence="3 9" id="KW-0479">Metal-binding</keyword>
<dbReference type="HAMAP" id="MF_00110">
    <property type="entry name" value="DHQ_synthase"/>
    <property type="match status" value="1"/>
</dbReference>
<feature type="binding site" evidence="9">
    <location>
        <begin position="120"/>
        <end position="121"/>
    </location>
    <ligand>
        <name>NAD(+)</name>
        <dbReference type="ChEBI" id="CHEBI:57540"/>
    </ligand>
</feature>
<comment type="similarity">
    <text evidence="9">Belongs to the sugar phosphate cyclases superfamily. Dehydroquinate synthase family.</text>
</comment>
<dbReference type="RefSeq" id="WP_019246917.1">
    <property type="nucleotide sequence ID" value="NZ_CAPH01000023.1"/>
</dbReference>
<dbReference type="CDD" id="cd08195">
    <property type="entry name" value="DHQS"/>
    <property type="match status" value="1"/>
</dbReference>
<evidence type="ECO:0000313" key="13">
    <source>
        <dbReference type="EMBL" id="UWN56767.1"/>
    </source>
</evidence>
<feature type="domain" description="3-dehydroquinate synthase N-terminal" evidence="11">
    <location>
        <begin position="60"/>
        <end position="170"/>
    </location>
</feature>
<comment type="pathway">
    <text evidence="9">Metabolic intermediate biosynthesis; chorismate biosynthesis; chorismate from D-erythrose 4-phosphate and phosphoenolpyruvate: step 2/7.</text>
</comment>
<dbReference type="Pfam" id="PF24621">
    <property type="entry name" value="DHQS_C"/>
    <property type="match status" value="1"/>
</dbReference>
<dbReference type="Pfam" id="PF01761">
    <property type="entry name" value="DHQ_synthase"/>
    <property type="match status" value="1"/>
</dbReference>
<evidence type="ECO:0000256" key="5">
    <source>
        <dbReference type="ARBA" id="ARBA00022833"/>
    </source>
</evidence>
<evidence type="ECO:0000256" key="2">
    <source>
        <dbReference type="ARBA" id="ARBA00003485"/>
    </source>
</evidence>
<dbReference type="Gene3D" id="3.40.50.1970">
    <property type="match status" value="1"/>
</dbReference>
<protein>
    <recommendedName>
        <fullName evidence="9 10">3-dehydroquinate synthase</fullName>
        <shortName evidence="9">DHQS</shortName>
        <ecNumber evidence="9 10">4.2.3.4</ecNumber>
    </recommendedName>
</protein>
<keyword evidence="9" id="KW-0963">Cytoplasm</keyword>
<feature type="domain" description="3-dehydroquinate synthase C-terminal" evidence="12">
    <location>
        <begin position="172"/>
        <end position="312"/>
    </location>
</feature>
<name>A0ABY5UXW7_9BACT</name>
<gene>
    <name evidence="9 13" type="primary">aroB</name>
    <name evidence="13" type="ORF">NQ491_08920</name>
</gene>